<dbReference type="PROSITE" id="PS51379">
    <property type="entry name" value="4FE4S_FER_2"/>
    <property type="match status" value="1"/>
</dbReference>
<reference evidence="8 9" key="1">
    <citation type="submission" date="2018-06" db="EMBL/GenBank/DDBJ databases">
        <authorList>
            <consortium name="Pathogen Informatics"/>
            <person name="Doyle S."/>
        </authorList>
    </citation>
    <scope>NUCLEOTIDE SEQUENCE [LARGE SCALE GENOMIC DNA]</scope>
    <source>
        <strain evidence="8 9">NCTC11190</strain>
    </source>
</reference>
<feature type="transmembrane region" description="Helical" evidence="6">
    <location>
        <begin position="12"/>
        <end position="29"/>
    </location>
</feature>
<dbReference type="GO" id="GO:0046872">
    <property type="term" value="F:metal ion binding"/>
    <property type="evidence" value="ECO:0007669"/>
    <property type="project" value="UniProtKB-KW"/>
</dbReference>
<evidence type="ECO:0000313" key="8">
    <source>
        <dbReference type="EMBL" id="SUE32995.1"/>
    </source>
</evidence>
<keyword evidence="6" id="KW-0472">Membrane</keyword>
<dbReference type="Pfam" id="PF13183">
    <property type="entry name" value="Fer4_8"/>
    <property type="match status" value="1"/>
</dbReference>
<dbReference type="STRING" id="880526.GCA_000427365_01254"/>
<dbReference type="SUPFAM" id="SSF103501">
    <property type="entry name" value="Respiratory nitrate reductase 1 gamma chain"/>
    <property type="match status" value="1"/>
</dbReference>
<dbReference type="RefSeq" id="WP_037291640.1">
    <property type="nucleotide sequence ID" value="NZ_UGVL01000001.1"/>
</dbReference>
<dbReference type="InterPro" id="IPR036197">
    <property type="entry name" value="NarG-like_sf"/>
</dbReference>
<feature type="domain" description="4Fe-4S ferredoxin-type" evidence="7">
    <location>
        <begin position="319"/>
        <end position="347"/>
    </location>
</feature>
<evidence type="ECO:0000259" key="7">
    <source>
        <dbReference type="PROSITE" id="PS51379"/>
    </source>
</evidence>
<dbReference type="GO" id="GO:0016491">
    <property type="term" value="F:oxidoreductase activity"/>
    <property type="evidence" value="ECO:0007669"/>
    <property type="project" value="UniProtKB-KW"/>
</dbReference>
<evidence type="ECO:0000256" key="2">
    <source>
        <dbReference type="ARBA" id="ARBA00022723"/>
    </source>
</evidence>
<dbReference type="PROSITE" id="PS00198">
    <property type="entry name" value="4FE4S_FER_1"/>
    <property type="match status" value="1"/>
</dbReference>
<organism evidence="8 9">
    <name type="scientific">Rikenella microfusus</name>
    <dbReference type="NCBI Taxonomy" id="28139"/>
    <lineage>
        <taxon>Bacteria</taxon>
        <taxon>Pseudomonadati</taxon>
        <taxon>Bacteroidota</taxon>
        <taxon>Bacteroidia</taxon>
        <taxon>Bacteroidales</taxon>
        <taxon>Rikenellaceae</taxon>
        <taxon>Rikenella</taxon>
    </lineage>
</organism>
<dbReference type="EMBL" id="UGVL01000001">
    <property type="protein sequence ID" value="SUE32995.1"/>
    <property type="molecule type" value="Genomic_DNA"/>
</dbReference>
<dbReference type="Gene3D" id="1.20.950.20">
    <property type="entry name" value="Transmembrane di-heme cytochromes, Chain C"/>
    <property type="match status" value="1"/>
</dbReference>
<dbReference type="AlphaFoldDB" id="A0A379MN58"/>
<keyword evidence="1" id="KW-0004">4Fe-4S</keyword>
<dbReference type="PANTHER" id="PTHR43255">
    <property type="entry name" value="IRON-SULFUR-BINDING OXIDOREDUCTASE FADF-RELATED-RELATED"/>
    <property type="match status" value="1"/>
</dbReference>
<dbReference type="Pfam" id="PF02754">
    <property type="entry name" value="CCG"/>
    <property type="match status" value="2"/>
</dbReference>
<dbReference type="OrthoDB" id="9794954at2"/>
<feature type="transmembrane region" description="Helical" evidence="6">
    <location>
        <begin position="78"/>
        <end position="97"/>
    </location>
</feature>
<keyword evidence="4" id="KW-0408">Iron</keyword>
<evidence type="ECO:0000313" key="9">
    <source>
        <dbReference type="Proteomes" id="UP000255233"/>
    </source>
</evidence>
<accession>A0A379MN58</accession>
<evidence type="ECO:0000256" key="5">
    <source>
        <dbReference type="ARBA" id="ARBA00023014"/>
    </source>
</evidence>
<dbReference type="Gene3D" id="3.30.70.20">
    <property type="match status" value="1"/>
</dbReference>
<dbReference type="InterPro" id="IPR017896">
    <property type="entry name" value="4Fe4S_Fe-S-bd"/>
</dbReference>
<evidence type="ECO:0000256" key="6">
    <source>
        <dbReference type="SAM" id="Phobius"/>
    </source>
</evidence>
<feature type="transmembrane region" description="Helical" evidence="6">
    <location>
        <begin position="133"/>
        <end position="154"/>
    </location>
</feature>
<dbReference type="SUPFAM" id="SSF46548">
    <property type="entry name" value="alpha-helical ferredoxin"/>
    <property type="match status" value="1"/>
</dbReference>
<keyword evidence="6" id="KW-0812">Transmembrane</keyword>
<dbReference type="Proteomes" id="UP000255233">
    <property type="component" value="Unassembled WGS sequence"/>
</dbReference>
<protein>
    <submittedName>
        <fullName evidence="8">Succinate dehydrogenase/fumarate reductase iron-sulfur subunit</fullName>
    </submittedName>
</protein>
<keyword evidence="2" id="KW-0479">Metal-binding</keyword>
<dbReference type="InterPro" id="IPR017900">
    <property type="entry name" value="4Fe4S_Fe_S_CS"/>
</dbReference>
<dbReference type="InterPro" id="IPR004017">
    <property type="entry name" value="Cys_rich_dom"/>
</dbReference>
<dbReference type="GO" id="GO:0051539">
    <property type="term" value="F:4 iron, 4 sulfur cluster binding"/>
    <property type="evidence" value="ECO:0007669"/>
    <property type="project" value="UniProtKB-KW"/>
</dbReference>
<dbReference type="GO" id="GO:0005886">
    <property type="term" value="C:plasma membrane"/>
    <property type="evidence" value="ECO:0007669"/>
    <property type="project" value="TreeGrafter"/>
</dbReference>
<dbReference type="PANTHER" id="PTHR43255:SF1">
    <property type="entry name" value="IRON-SULFUR-BINDING OXIDOREDUCTASE FADF-RELATED"/>
    <property type="match status" value="1"/>
</dbReference>
<sequence length="609" mass="68019">MQPGSPWFFDPFVIPFTVGVIWLFGAILWKWGRWFVSLPAGDKALIRHNILSAKSLKALKEVVLECLIHRKIWKTNPMLGFMHMSLALGWFLLIVVGKLETSTYIQDPVNPPHVHVFFRYFFPEEPASYVRHFNYALLMDCLLIFVLCGVALAWGKRAYSRMMGMRRTTRHTPFDRIALSALWLIFPLRYIAESVTCGVHDSGSFFTGGTGDLLASAVPMGMLSALEYPAWWAYSIVLGLFFVALPYSRYMHIFTEVPLIFLRAYRLKAKPEGSSFDNFQIQACSRCGICLDPCPIAADLNINHIQAAYFLRDRRYGHLTPQVADTCLMCGRCAEACPVGIEQGTLRLSSRVAFARQTSSYNIPRYEFLTAAEDRSEGTGKVGFFAGCMTQLTPGVLRAMEKIFAAAGVDVWWADRNGGVCCGRPMRLSGNLPAAKKMQDYNTELFRKHHITTLVTGCPICYKSFTEEYGELQQTGIRVLHHTQYIAELIAGGRLKTSVVQTSYAYHDPCELRGIYAEPRYVLSHVATLTNAESREKDRVHCCGGSLANLTLDTAAQTKIGTTVVRNLLATGAETIVTSCPQCKKSLQRSAGNDRTRVVDIAEAVAEAV</sequence>
<evidence type="ECO:0000256" key="4">
    <source>
        <dbReference type="ARBA" id="ARBA00023004"/>
    </source>
</evidence>
<keyword evidence="3" id="KW-0560">Oxidoreductase</keyword>
<dbReference type="InterPro" id="IPR051460">
    <property type="entry name" value="HdrC_iron-sulfur_subunit"/>
</dbReference>
<evidence type="ECO:0000256" key="3">
    <source>
        <dbReference type="ARBA" id="ARBA00023002"/>
    </source>
</evidence>
<proteinExistence type="predicted"/>
<keyword evidence="6" id="KW-1133">Transmembrane helix</keyword>
<name>A0A379MN58_9BACT</name>
<gene>
    <name evidence="8" type="ORF">NCTC11190_00188</name>
</gene>
<evidence type="ECO:0000256" key="1">
    <source>
        <dbReference type="ARBA" id="ARBA00022485"/>
    </source>
</evidence>
<keyword evidence="5" id="KW-0411">Iron-sulfur</keyword>
<keyword evidence="9" id="KW-1185">Reference proteome</keyword>
<feature type="transmembrane region" description="Helical" evidence="6">
    <location>
        <begin position="230"/>
        <end position="247"/>
    </location>
</feature>